<evidence type="ECO:0000313" key="1">
    <source>
        <dbReference type="EMBL" id="KKN67250.1"/>
    </source>
</evidence>
<proteinExistence type="predicted"/>
<accession>A0A0F9SEF0</accession>
<dbReference type="EMBL" id="LAZR01000479">
    <property type="protein sequence ID" value="KKN67250.1"/>
    <property type="molecule type" value="Genomic_DNA"/>
</dbReference>
<dbReference type="AlphaFoldDB" id="A0A0F9SEF0"/>
<organism evidence="1">
    <name type="scientific">marine sediment metagenome</name>
    <dbReference type="NCBI Taxonomy" id="412755"/>
    <lineage>
        <taxon>unclassified sequences</taxon>
        <taxon>metagenomes</taxon>
        <taxon>ecological metagenomes</taxon>
    </lineage>
</organism>
<reference evidence="1" key="1">
    <citation type="journal article" date="2015" name="Nature">
        <title>Complex archaea that bridge the gap between prokaryotes and eukaryotes.</title>
        <authorList>
            <person name="Spang A."/>
            <person name="Saw J.H."/>
            <person name="Jorgensen S.L."/>
            <person name="Zaremba-Niedzwiedzka K."/>
            <person name="Martijn J."/>
            <person name="Lind A.E."/>
            <person name="van Eijk R."/>
            <person name="Schleper C."/>
            <person name="Guy L."/>
            <person name="Ettema T.J."/>
        </authorList>
    </citation>
    <scope>NUCLEOTIDE SEQUENCE</scope>
</reference>
<gene>
    <name evidence="1" type="ORF">LCGC14_0463400</name>
</gene>
<dbReference type="InterPro" id="IPR011011">
    <property type="entry name" value="Znf_FYVE_PHD"/>
</dbReference>
<sequence>MKTPLEKITSIFIKPKNITEEEVTFHREKKICLVCKGKVGGFMYMCSKCSALYCGNCAQSLIQLEKACWACNEAIDKSKPVKLEKEEEFDVLTSDKDKKV</sequence>
<name>A0A0F9SEF0_9ZZZZ</name>
<dbReference type="SUPFAM" id="SSF57903">
    <property type="entry name" value="FYVE/PHD zinc finger"/>
    <property type="match status" value="1"/>
</dbReference>
<dbReference type="Gene3D" id="3.30.40.10">
    <property type="entry name" value="Zinc/RING finger domain, C3HC4 (zinc finger)"/>
    <property type="match status" value="1"/>
</dbReference>
<comment type="caution">
    <text evidence="1">The sequence shown here is derived from an EMBL/GenBank/DDBJ whole genome shotgun (WGS) entry which is preliminary data.</text>
</comment>
<protein>
    <submittedName>
        <fullName evidence="1">Uncharacterized protein</fullName>
    </submittedName>
</protein>
<dbReference type="InterPro" id="IPR013083">
    <property type="entry name" value="Znf_RING/FYVE/PHD"/>
</dbReference>